<evidence type="ECO:0000259" key="3">
    <source>
        <dbReference type="PROSITE" id="PS52035"/>
    </source>
</evidence>
<protein>
    <recommendedName>
        <fullName evidence="3">Peptidase M14 domain-containing protein</fullName>
    </recommendedName>
</protein>
<evidence type="ECO:0000256" key="1">
    <source>
        <dbReference type="ARBA" id="ARBA00001947"/>
    </source>
</evidence>
<dbReference type="PANTHER" id="PTHR12756">
    <property type="entry name" value="CYTOSOLIC CARBOXYPEPTIDASE"/>
    <property type="match status" value="1"/>
</dbReference>
<dbReference type="GO" id="GO:0004181">
    <property type="term" value="F:metallocarboxypeptidase activity"/>
    <property type="evidence" value="ECO:0007669"/>
    <property type="project" value="InterPro"/>
</dbReference>
<sequence>MLLLNTLSATQLAPAYGQSSSAGVSISANFEGGRLGQVTQVSNNRWQCALLGETDSENRNRQASWYYFRVDGSKDQPLTIELTDLVGEYNYRYGTIPVSAEIRPVISYDQTTWRHLTDDEVQWNDADTTLMLSFTPQHNTVWVAHLVPYTNQTLGQLLDTYQSRSEVELDTMGVTPEERPLLLLTVTNPEIPISQKKVVWLMARQHSWEAGTSYVMEGLIRYLLDSNKGRTLLDQMVFKLISISDPDGVARGGVRFNAFGHDLNRNWDYVITKEMPEIKAQKQAIKKWLAQDHPIDLFVTLHNTKADFVEGPDQPEGHKLWKEMAQSLSMASEKGLRVMKASTTAGKPGRMTVFQGLWSEFKIPAFLIEMNVGKVEKPNRHRTVEDWLAIGPKLAEAVKIATSD</sequence>
<feature type="domain" description="Peptidase M14" evidence="3">
    <location>
        <begin position="147"/>
        <end position="397"/>
    </location>
</feature>
<dbReference type="EMBL" id="BMXF01000007">
    <property type="protein sequence ID" value="GHB86738.1"/>
    <property type="molecule type" value="Genomic_DNA"/>
</dbReference>
<comment type="caution">
    <text evidence="4">The sequence shown here is derived from an EMBL/GenBank/DDBJ whole genome shotgun (WGS) entry which is preliminary data.</text>
</comment>
<dbReference type="SUPFAM" id="SSF53187">
    <property type="entry name" value="Zn-dependent exopeptidases"/>
    <property type="match status" value="1"/>
</dbReference>
<dbReference type="InterPro" id="IPR000834">
    <property type="entry name" value="Peptidase_M14"/>
</dbReference>
<organism evidence="4 5">
    <name type="scientific">Persicitalea jodogahamensis</name>
    <dbReference type="NCBI Taxonomy" id="402147"/>
    <lineage>
        <taxon>Bacteria</taxon>
        <taxon>Pseudomonadati</taxon>
        <taxon>Bacteroidota</taxon>
        <taxon>Cytophagia</taxon>
        <taxon>Cytophagales</taxon>
        <taxon>Spirosomataceae</taxon>
        <taxon>Persicitalea</taxon>
    </lineage>
</organism>
<proteinExistence type="inferred from homology"/>
<dbReference type="Gene3D" id="2.60.40.3120">
    <property type="match status" value="1"/>
</dbReference>
<dbReference type="PANTHER" id="PTHR12756:SF11">
    <property type="entry name" value="CYTOSOLIC CARBOXYPEPTIDASE 1"/>
    <property type="match status" value="1"/>
</dbReference>
<dbReference type="Gene3D" id="3.40.630.10">
    <property type="entry name" value="Zn peptidases"/>
    <property type="match status" value="1"/>
</dbReference>
<comment type="cofactor">
    <cofactor evidence="1">
        <name>Zn(2+)</name>
        <dbReference type="ChEBI" id="CHEBI:29105"/>
    </cofactor>
</comment>
<name>A0A8J3GC65_9BACT</name>
<dbReference type="PROSITE" id="PS52035">
    <property type="entry name" value="PEPTIDASE_M14"/>
    <property type="match status" value="1"/>
</dbReference>
<dbReference type="AlphaFoldDB" id="A0A8J3GC65"/>
<keyword evidence="5" id="KW-1185">Reference proteome</keyword>
<evidence type="ECO:0000313" key="5">
    <source>
        <dbReference type="Proteomes" id="UP000598271"/>
    </source>
</evidence>
<comment type="similarity">
    <text evidence="2">Belongs to the peptidase M14 family.</text>
</comment>
<reference evidence="4 5" key="1">
    <citation type="journal article" date="2014" name="Int. J. Syst. Evol. Microbiol.">
        <title>Complete genome sequence of Corynebacterium casei LMG S-19264T (=DSM 44701T), isolated from a smear-ripened cheese.</title>
        <authorList>
            <consortium name="US DOE Joint Genome Institute (JGI-PGF)"/>
            <person name="Walter F."/>
            <person name="Albersmeier A."/>
            <person name="Kalinowski J."/>
            <person name="Ruckert C."/>
        </authorList>
    </citation>
    <scope>NUCLEOTIDE SEQUENCE [LARGE SCALE GENOMIC DNA]</scope>
    <source>
        <strain evidence="4 5">KCTC 12866</strain>
    </source>
</reference>
<evidence type="ECO:0000313" key="4">
    <source>
        <dbReference type="EMBL" id="GHB86738.1"/>
    </source>
</evidence>
<accession>A0A8J3GC65</accession>
<dbReference type="Pfam" id="PF00246">
    <property type="entry name" value="Peptidase_M14"/>
    <property type="match status" value="1"/>
</dbReference>
<feature type="active site" description="Proton donor/acceptor" evidence="2">
    <location>
        <position position="369"/>
    </location>
</feature>
<dbReference type="GO" id="GO:0008270">
    <property type="term" value="F:zinc ion binding"/>
    <property type="evidence" value="ECO:0007669"/>
    <property type="project" value="InterPro"/>
</dbReference>
<dbReference type="Proteomes" id="UP000598271">
    <property type="component" value="Unassembled WGS sequence"/>
</dbReference>
<dbReference type="GO" id="GO:0006508">
    <property type="term" value="P:proteolysis"/>
    <property type="evidence" value="ECO:0007669"/>
    <property type="project" value="InterPro"/>
</dbReference>
<dbReference type="InterPro" id="IPR050821">
    <property type="entry name" value="Cytosolic_carboxypeptidase"/>
</dbReference>
<gene>
    <name evidence="4" type="ORF">GCM10007390_48030</name>
</gene>
<dbReference type="Pfam" id="PF18027">
    <property type="entry name" value="Pepdidase_M14_N"/>
    <property type="match status" value="1"/>
</dbReference>
<evidence type="ECO:0000256" key="2">
    <source>
        <dbReference type="PROSITE-ProRule" id="PRU01379"/>
    </source>
</evidence>
<dbReference type="InterPro" id="IPR040626">
    <property type="entry name" value="Pepdidase_M14_N"/>
</dbReference>